<dbReference type="STRING" id="1353952.A0A165CTP9"/>
<dbReference type="GO" id="GO:0016807">
    <property type="term" value="F:cysteine-type carboxypeptidase activity"/>
    <property type="evidence" value="ECO:0007669"/>
    <property type="project" value="TreeGrafter"/>
</dbReference>
<dbReference type="AlphaFoldDB" id="A0A165CTP9"/>
<dbReference type="PANTHER" id="PTHR18063:SF6">
    <property type="entry name" value="UBIQUITIN CARBOXYL-TERMINAL HYDROLASE"/>
    <property type="match status" value="1"/>
</dbReference>
<dbReference type="Pfam" id="PF04424">
    <property type="entry name" value="MINDY_DUB"/>
    <property type="match status" value="1"/>
</dbReference>
<dbReference type="GO" id="GO:0071944">
    <property type="term" value="C:cell periphery"/>
    <property type="evidence" value="ECO:0007669"/>
    <property type="project" value="TreeGrafter"/>
</dbReference>
<evidence type="ECO:0000313" key="3">
    <source>
        <dbReference type="EMBL" id="KZT51381.1"/>
    </source>
</evidence>
<dbReference type="Proteomes" id="UP000076842">
    <property type="component" value="Unassembled WGS sequence"/>
</dbReference>
<sequence>MLPAAPPVSSGAAITVTPAATYEAEVKTEEVEAESKANEWFLKEIQWSMTGHPADKKPIRIITQEVNGSCSLIALCNALILKGDIEILPPTRKSVSYDYLSSLVATFLLTNRESSSLAAALSALPSTRSGLAVDPLFTRIDGFKARARSKHDDGTGELALFRLAGVPLLHGWVVDPSTPEFSVMSKIGDYDSAVEVIAAGDELTGGQLVGDYADVSLEALNNPQWTTQQRSVVEEAIAAQKFLKGSSHQLTYHGLFGISSSLQPHELAVLFRNSHLSVIYKRPALDGGEAALYTLVTDSSLRNEPAVVWETMRDIEGALDFVDGDFHPSSTLGGDWAGHTDIRDDRSEHEDGFYDQE</sequence>
<dbReference type="PANTHER" id="PTHR18063">
    <property type="entry name" value="NF-E2 INDUCIBLE PROTEIN"/>
    <property type="match status" value="1"/>
</dbReference>
<gene>
    <name evidence="3" type="ORF">CALCODRAFT_443141</name>
</gene>
<dbReference type="GO" id="GO:0004843">
    <property type="term" value="F:cysteine-type deubiquitinase activity"/>
    <property type="evidence" value="ECO:0007669"/>
    <property type="project" value="InterPro"/>
</dbReference>
<dbReference type="FunCoup" id="A0A165CTP9">
    <property type="interactions" value="18"/>
</dbReference>
<reference evidence="3 4" key="1">
    <citation type="journal article" date="2016" name="Mol. Biol. Evol.">
        <title>Comparative Genomics of Early-Diverging Mushroom-Forming Fungi Provides Insights into the Origins of Lignocellulose Decay Capabilities.</title>
        <authorList>
            <person name="Nagy L.G."/>
            <person name="Riley R."/>
            <person name="Tritt A."/>
            <person name="Adam C."/>
            <person name="Daum C."/>
            <person name="Floudas D."/>
            <person name="Sun H."/>
            <person name="Yadav J.S."/>
            <person name="Pangilinan J."/>
            <person name="Larsson K.H."/>
            <person name="Matsuura K."/>
            <person name="Barry K."/>
            <person name="Labutti K."/>
            <person name="Kuo R."/>
            <person name="Ohm R.A."/>
            <person name="Bhattacharya S.S."/>
            <person name="Shirouzu T."/>
            <person name="Yoshinaga Y."/>
            <person name="Martin F.M."/>
            <person name="Grigoriev I.V."/>
            <person name="Hibbett D.S."/>
        </authorList>
    </citation>
    <scope>NUCLEOTIDE SEQUENCE [LARGE SCALE GENOMIC DNA]</scope>
    <source>
        <strain evidence="3 4">HHB12733</strain>
    </source>
</reference>
<dbReference type="InterPro" id="IPR033979">
    <property type="entry name" value="MINDY_domain"/>
</dbReference>
<keyword evidence="4" id="KW-1185">Reference proteome</keyword>
<evidence type="ECO:0000256" key="1">
    <source>
        <dbReference type="SAM" id="MobiDB-lite"/>
    </source>
</evidence>
<dbReference type="EMBL" id="KV424110">
    <property type="protein sequence ID" value="KZT51381.1"/>
    <property type="molecule type" value="Genomic_DNA"/>
</dbReference>
<dbReference type="GO" id="GO:0071108">
    <property type="term" value="P:protein K48-linked deubiquitination"/>
    <property type="evidence" value="ECO:0007669"/>
    <property type="project" value="TreeGrafter"/>
</dbReference>
<dbReference type="InParanoid" id="A0A165CTP9"/>
<feature type="compositionally biased region" description="Basic and acidic residues" evidence="1">
    <location>
        <begin position="338"/>
        <end position="357"/>
    </location>
</feature>
<protein>
    <recommendedName>
        <fullName evidence="2">MINDY deubiquitinase domain-containing protein</fullName>
    </recommendedName>
</protein>
<name>A0A165CTP9_9BASI</name>
<organism evidence="3 4">
    <name type="scientific">Calocera cornea HHB12733</name>
    <dbReference type="NCBI Taxonomy" id="1353952"/>
    <lineage>
        <taxon>Eukaryota</taxon>
        <taxon>Fungi</taxon>
        <taxon>Dikarya</taxon>
        <taxon>Basidiomycota</taxon>
        <taxon>Agaricomycotina</taxon>
        <taxon>Dacrymycetes</taxon>
        <taxon>Dacrymycetales</taxon>
        <taxon>Dacrymycetaceae</taxon>
        <taxon>Calocera</taxon>
    </lineage>
</organism>
<dbReference type="InterPro" id="IPR007518">
    <property type="entry name" value="MINDY"/>
</dbReference>
<evidence type="ECO:0000313" key="4">
    <source>
        <dbReference type="Proteomes" id="UP000076842"/>
    </source>
</evidence>
<evidence type="ECO:0000259" key="2">
    <source>
        <dbReference type="Pfam" id="PF04424"/>
    </source>
</evidence>
<feature type="region of interest" description="Disordered" evidence="1">
    <location>
        <begin position="337"/>
        <end position="357"/>
    </location>
</feature>
<dbReference type="OrthoDB" id="10261212at2759"/>
<feature type="domain" description="MINDY deubiquitinase" evidence="2">
    <location>
        <begin position="39"/>
        <end position="326"/>
    </location>
</feature>
<proteinExistence type="predicted"/>
<dbReference type="GO" id="GO:0005829">
    <property type="term" value="C:cytosol"/>
    <property type="evidence" value="ECO:0007669"/>
    <property type="project" value="TreeGrafter"/>
</dbReference>
<accession>A0A165CTP9</accession>
<dbReference type="GO" id="GO:1990380">
    <property type="term" value="F:K48-linked deubiquitinase activity"/>
    <property type="evidence" value="ECO:0007669"/>
    <property type="project" value="InterPro"/>
</dbReference>